<dbReference type="Pfam" id="PF13440">
    <property type="entry name" value="Polysacc_synt_3"/>
    <property type="match status" value="1"/>
</dbReference>
<feature type="transmembrane region" description="Helical" evidence="7">
    <location>
        <begin position="320"/>
        <end position="337"/>
    </location>
</feature>
<feature type="transmembrane region" description="Helical" evidence="7">
    <location>
        <begin position="80"/>
        <end position="101"/>
    </location>
</feature>
<feature type="transmembrane region" description="Helical" evidence="7">
    <location>
        <begin position="409"/>
        <end position="431"/>
    </location>
</feature>
<feature type="transmembrane region" description="Helical" evidence="7">
    <location>
        <begin position="147"/>
        <end position="169"/>
    </location>
</feature>
<evidence type="ECO:0000313" key="8">
    <source>
        <dbReference type="EMBL" id="GLQ07928.1"/>
    </source>
</evidence>
<evidence type="ECO:0000256" key="7">
    <source>
        <dbReference type="SAM" id="Phobius"/>
    </source>
</evidence>
<dbReference type="Proteomes" id="UP001161409">
    <property type="component" value="Unassembled WGS sequence"/>
</dbReference>
<proteinExistence type="inferred from homology"/>
<reference evidence="8" key="1">
    <citation type="journal article" date="2014" name="Int. J. Syst. Evol. Microbiol.">
        <title>Complete genome of a new Firmicutes species belonging to the dominant human colonic microbiota ('Ruminococcus bicirculans') reveals two chromosomes and a selective capacity to utilize plant glucans.</title>
        <authorList>
            <consortium name="NISC Comparative Sequencing Program"/>
            <person name="Wegmann U."/>
            <person name="Louis P."/>
            <person name="Goesmann A."/>
            <person name="Henrissat B."/>
            <person name="Duncan S.H."/>
            <person name="Flint H.J."/>
        </authorList>
    </citation>
    <scope>NUCLEOTIDE SEQUENCE</scope>
    <source>
        <strain evidence="8">NBRC 103408</strain>
    </source>
</reference>
<evidence type="ECO:0000256" key="5">
    <source>
        <dbReference type="ARBA" id="ARBA00022989"/>
    </source>
</evidence>
<feature type="transmembrane region" description="Helical" evidence="7">
    <location>
        <begin position="357"/>
        <end position="375"/>
    </location>
</feature>
<dbReference type="PANTHER" id="PTHR30250">
    <property type="entry name" value="PST FAMILY PREDICTED COLANIC ACID TRANSPORTER"/>
    <property type="match status" value="1"/>
</dbReference>
<gene>
    <name evidence="8" type="ORF">GCM10007924_31500</name>
</gene>
<feature type="transmembrane region" description="Helical" evidence="7">
    <location>
        <begin position="113"/>
        <end position="135"/>
    </location>
</feature>
<keyword evidence="5 7" id="KW-1133">Transmembrane helix</keyword>
<keyword evidence="3" id="KW-1003">Cell membrane</keyword>
<evidence type="ECO:0000256" key="4">
    <source>
        <dbReference type="ARBA" id="ARBA00022692"/>
    </source>
</evidence>
<comment type="subcellular location">
    <subcellularLocation>
        <location evidence="1">Cell membrane</location>
        <topology evidence="1">Multi-pass membrane protein</topology>
    </subcellularLocation>
</comment>
<feature type="transmembrane region" description="Helical" evidence="7">
    <location>
        <begin position="286"/>
        <end position="308"/>
    </location>
</feature>
<comment type="caution">
    <text evidence="8">The sequence shown here is derived from an EMBL/GenBank/DDBJ whole genome shotgun (WGS) entry which is preliminary data.</text>
</comment>
<evidence type="ECO:0000256" key="6">
    <source>
        <dbReference type="ARBA" id="ARBA00023136"/>
    </source>
</evidence>
<keyword evidence="4 7" id="KW-0812">Transmembrane</keyword>
<feature type="transmembrane region" description="Helical" evidence="7">
    <location>
        <begin position="240"/>
        <end position="265"/>
    </location>
</feature>
<feature type="transmembrane region" description="Helical" evidence="7">
    <location>
        <begin position="175"/>
        <end position="194"/>
    </location>
</feature>
<keyword evidence="9" id="KW-1185">Reference proteome</keyword>
<name>A0ABQ5U7N6_9PROT</name>
<feature type="transmembrane region" description="Helical" evidence="7">
    <location>
        <begin position="210"/>
        <end position="228"/>
    </location>
</feature>
<dbReference type="EMBL" id="BSNF01000010">
    <property type="protein sequence ID" value="GLQ07928.1"/>
    <property type="molecule type" value="Genomic_DNA"/>
</dbReference>
<organism evidence="8 9">
    <name type="scientific">Sneathiella chinensis</name>
    <dbReference type="NCBI Taxonomy" id="349750"/>
    <lineage>
        <taxon>Bacteria</taxon>
        <taxon>Pseudomonadati</taxon>
        <taxon>Pseudomonadota</taxon>
        <taxon>Alphaproteobacteria</taxon>
        <taxon>Sneathiellales</taxon>
        <taxon>Sneathiellaceae</taxon>
        <taxon>Sneathiella</taxon>
    </lineage>
</organism>
<comment type="similarity">
    <text evidence="2">Belongs to the polysaccharide synthase family.</text>
</comment>
<evidence type="ECO:0000256" key="3">
    <source>
        <dbReference type="ARBA" id="ARBA00022475"/>
    </source>
</evidence>
<dbReference type="RefSeq" id="WP_169561946.1">
    <property type="nucleotide sequence ID" value="NZ_BSNF01000010.1"/>
</dbReference>
<feature type="transmembrane region" description="Helical" evidence="7">
    <location>
        <begin position="12"/>
        <end position="33"/>
    </location>
</feature>
<protein>
    <submittedName>
        <fullName evidence="8">Uncharacterized protein</fullName>
    </submittedName>
</protein>
<sequence length="485" mass="53017">MEGIHFKRLKNGTLLLLGGEGVFQICGFLRNLVVARAIDPSDFGIAAAIAMAASFVEILAGLDVGRFLTRKQDKNMEEWLGIAHGVAVMRGVITAILLGLFGGLIADFMKMGAYSWAFQAIGIVPLLRALSNYSLWVEQRNFNYKSFVACQTIPQVITLLAAFPVLYFVEDYRTLLLLSVLNAGLYCLTSHLVAGEKYRILVNADKFRELSSYIIPLWMDAALMFAVLQGERVIVVREFGAALAGVYSVAFMLSWTPAAVLSRLGQSIGVPHFSRILDKPSMLARDYWLISSITFSLAIGFVAVFALSSSSMITFVFGDAYEAPALLIILLGAHYGFRIGRIPPTIVILAHGRTRSIAQANLIRVVGVGVSWVTALSTGSLTSVFFAAVLSEFLAMLILMVAVRPIAGFFSGILTFTCSVILGLCFLGQYWSQSPVFQANADWVNLGVAILVGLVLILVNFLILMRMQPEVWGLVKRKLLENSTD</sequence>
<evidence type="ECO:0000313" key="9">
    <source>
        <dbReference type="Proteomes" id="UP001161409"/>
    </source>
</evidence>
<feature type="transmembrane region" description="Helical" evidence="7">
    <location>
        <begin position="443"/>
        <end position="464"/>
    </location>
</feature>
<feature type="transmembrane region" description="Helical" evidence="7">
    <location>
        <begin position="45"/>
        <end position="68"/>
    </location>
</feature>
<dbReference type="InterPro" id="IPR050833">
    <property type="entry name" value="Poly_Biosynth_Transport"/>
</dbReference>
<dbReference type="PANTHER" id="PTHR30250:SF10">
    <property type="entry name" value="LIPOPOLYSACCHARIDE BIOSYNTHESIS PROTEIN WZXC"/>
    <property type="match status" value="1"/>
</dbReference>
<accession>A0ABQ5U7N6</accession>
<feature type="transmembrane region" description="Helical" evidence="7">
    <location>
        <begin position="381"/>
        <end position="402"/>
    </location>
</feature>
<evidence type="ECO:0000256" key="2">
    <source>
        <dbReference type="ARBA" id="ARBA00007430"/>
    </source>
</evidence>
<reference evidence="8" key="2">
    <citation type="submission" date="2023-01" db="EMBL/GenBank/DDBJ databases">
        <title>Draft genome sequence of Sneathiella chinensis strain NBRC 103408.</title>
        <authorList>
            <person name="Sun Q."/>
            <person name="Mori K."/>
        </authorList>
    </citation>
    <scope>NUCLEOTIDE SEQUENCE</scope>
    <source>
        <strain evidence="8">NBRC 103408</strain>
    </source>
</reference>
<evidence type="ECO:0000256" key="1">
    <source>
        <dbReference type="ARBA" id="ARBA00004651"/>
    </source>
</evidence>
<keyword evidence="6 7" id="KW-0472">Membrane</keyword>